<evidence type="ECO:0000313" key="2">
    <source>
        <dbReference type="Proteomes" id="UP001338309"/>
    </source>
</evidence>
<name>A0ABQ6PT16_9BACT</name>
<accession>A0ABQ6PT16</accession>
<organism evidence="1 2">
    <name type="scientific">Algoriphagus confluentis</name>
    <dbReference type="NCBI Taxonomy" id="1697556"/>
    <lineage>
        <taxon>Bacteria</taxon>
        <taxon>Pseudomonadati</taxon>
        <taxon>Bacteroidota</taxon>
        <taxon>Cytophagia</taxon>
        <taxon>Cytophagales</taxon>
        <taxon>Cyclobacteriaceae</taxon>
        <taxon>Algoriphagus</taxon>
    </lineage>
</organism>
<protein>
    <submittedName>
        <fullName evidence="1">Uncharacterized protein</fullName>
    </submittedName>
</protein>
<proteinExistence type="predicted"/>
<comment type="caution">
    <text evidence="1">The sequence shown here is derived from an EMBL/GenBank/DDBJ whole genome shotgun (WGS) entry which is preliminary data.</text>
</comment>
<sequence length="429" mass="50737">MSEFDFNAFVKTLSEEKLAELVIRFAPESYKEELKNQHLSDRDAVGTFDRIVKRIKGLLEDEELWDEPSEFDSNLTGWAEKLSGLWDRFQEETEQLFLFSIKRIEAIQDEGRLYRHWPEEYYDGCGFLAVIQQFARSLHFNQKIEFVSKLENILQSYGYDTFYSYPRELDLIFKDSDQVLLKNWFLKSVKSEENSFHKHYYHFLKDNLSLAERAIVLEKIYHQESGLCLDLVETLVALKMPGTAIGYLEELRKVNPDPWIFTQELFIKLVELKKSEGLPFFEDLISGLKKYKTDSLLEKSIGLCPERSLELEALVKSNSHYYFLKYLINRDRIEEAHQLVLTSKSLDDQSVLNFFKTYCEKYPSDSTNYFTKLIDKELVHTGDRHYESIVNSLQYIFKISPSKAVEIVSMIKRDYKRRRNLVAMLEQKF</sequence>
<dbReference type="Proteomes" id="UP001338309">
    <property type="component" value="Unassembled WGS sequence"/>
</dbReference>
<gene>
    <name evidence="1" type="ORF">Aconfl_34240</name>
</gene>
<evidence type="ECO:0000313" key="1">
    <source>
        <dbReference type="EMBL" id="GMQ30781.1"/>
    </source>
</evidence>
<reference evidence="1 2" key="1">
    <citation type="submission" date="2023-08" db="EMBL/GenBank/DDBJ databases">
        <title>Draft genome sequence of Algoriphagus confluentis.</title>
        <authorList>
            <person name="Takatani N."/>
            <person name="Hosokawa M."/>
            <person name="Sawabe T."/>
        </authorList>
    </citation>
    <scope>NUCLEOTIDE SEQUENCE [LARGE SCALE GENOMIC DNA]</scope>
    <source>
        <strain evidence="1 2">NBRC 111222</strain>
    </source>
</reference>
<dbReference type="RefSeq" id="WP_338225489.1">
    <property type="nucleotide sequence ID" value="NZ_BTPD01000012.1"/>
</dbReference>
<keyword evidence="2" id="KW-1185">Reference proteome</keyword>
<dbReference type="EMBL" id="BTPD01000012">
    <property type="protein sequence ID" value="GMQ30781.1"/>
    <property type="molecule type" value="Genomic_DNA"/>
</dbReference>